<evidence type="ECO:0000256" key="13">
    <source>
        <dbReference type="ARBA" id="ARBA00023211"/>
    </source>
</evidence>
<dbReference type="PROSITE" id="PS50231">
    <property type="entry name" value="RICIN_B_LECTIN"/>
    <property type="match status" value="1"/>
</dbReference>
<keyword evidence="8" id="KW-0735">Signal-anchor</keyword>
<keyword evidence="11" id="KW-0472">Membrane</keyword>
<reference evidence="17" key="2">
    <citation type="submission" date="2025-08" db="UniProtKB">
        <authorList>
            <consortium name="Ensembl"/>
        </authorList>
    </citation>
    <scope>IDENTIFICATION</scope>
</reference>
<dbReference type="Gene3D" id="3.90.550.10">
    <property type="entry name" value="Spore Coat Polysaccharide Biosynthesis Protein SpsA, Chain A"/>
    <property type="match status" value="1"/>
</dbReference>
<dbReference type="Pfam" id="PF00535">
    <property type="entry name" value="Glycos_transf_2"/>
    <property type="match status" value="1"/>
</dbReference>
<evidence type="ECO:0000256" key="12">
    <source>
        <dbReference type="ARBA" id="ARBA00023157"/>
    </source>
</evidence>
<evidence type="ECO:0000256" key="1">
    <source>
        <dbReference type="ARBA" id="ARBA00001936"/>
    </source>
</evidence>
<keyword evidence="14" id="KW-0808">Transferase</keyword>
<dbReference type="PANTHER" id="PTHR11675">
    <property type="entry name" value="N-ACETYLGALACTOSAMINYLTRANSFERASE"/>
    <property type="match status" value="1"/>
</dbReference>
<dbReference type="AlphaFoldDB" id="H2ZQ02"/>
<evidence type="ECO:0000313" key="17">
    <source>
        <dbReference type="Ensembl" id="ENSCSAVP00000019668.1"/>
    </source>
</evidence>
<accession>H2ZQ02</accession>
<keyword evidence="12 14" id="KW-1015">Disulfide bond</keyword>
<dbReference type="HOGENOM" id="CLU_013477_0_1_1"/>
<dbReference type="GO" id="GO:0006493">
    <property type="term" value="P:protein O-linked glycosylation"/>
    <property type="evidence" value="ECO:0007669"/>
    <property type="project" value="TreeGrafter"/>
</dbReference>
<keyword evidence="9" id="KW-1133">Transmembrane helix</keyword>
<dbReference type="Ensembl" id="ENSCSAVT00000019880.1">
    <property type="protein sequence ID" value="ENSCSAVP00000019668.1"/>
    <property type="gene ID" value="ENSCSAVG00000011527.1"/>
</dbReference>
<evidence type="ECO:0000313" key="18">
    <source>
        <dbReference type="Proteomes" id="UP000007875"/>
    </source>
</evidence>
<evidence type="ECO:0000256" key="9">
    <source>
        <dbReference type="ARBA" id="ARBA00022989"/>
    </source>
</evidence>
<evidence type="ECO:0000256" key="5">
    <source>
        <dbReference type="ARBA" id="ARBA00012644"/>
    </source>
</evidence>
<evidence type="ECO:0000256" key="8">
    <source>
        <dbReference type="ARBA" id="ARBA00022968"/>
    </source>
</evidence>
<organism evidence="17 18">
    <name type="scientific">Ciona savignyi</name>
    <name type="common">Pacific transparent sea squirt</name>
    <dbReference type="NCBI Taxonomy" id="51511"/>
    <lineage>
        <taxon>Eukaryota</taxon>
        <taxon>Metazoa</taxon>
        <taxon>Chordata</taxon>
        <taxon>Tunicata</taxon>
        <taxon>Ascidiacea</taxon>
        <taxon>Phlebobranchia</taxon>
        <taxon>Cionidae</taxon>
        <taxon>Ciona</taxon>
    </lineage>
</organism>
<dbReference type="CDD" id="cd02510">
    <property type="entry name" value="pp-GalNAc-T"/>
    <property type="match status" value="1"/>
</dbReference>
<evidence type="ECO:0000256" key="6">
    <source>
        <dbReference type="ARBA" id="ARBA00022692"/>
    </source>
</evidence>
<evidence type="ECO:0000256" key="7">
    <source>
        <dbReference type="ARBA" id="ARBA00022734"/>
    </source>
</evidence>
<dbReference type="InterPro" id="IPR045885">
    <property type="entry name" value="GalNAc-T"/>
</dbReference>
<dbReference type="STRING" id="51511.ENSCSAVP00000019668"/>
<keyword evidence="10 14" id="KW-0333">Golgi apparatus</keyword>
<dbReference type="InterPro" id="IPR001173">
    <property type="entry name" value="Glyco_trans_2-like"/>
</dbReference>
<evidence type="ECO:0000256" key="11">
    <source>
        <dbReference type="ARBA" id="ARBA00023136"/>
    </source>
</evidence>
<evidence type="ECO:0000259" key="16">
    <source>
        <dbReference type="SMART" id="SM00458"/>
    </source>
</evidence>
<evidence type="ECO:0000256" key="14">
    <source>
        <dbReference type="RuleBase" id="RU361242"/>
    </source>
</evidence>
<dbReference type="OMA" id="SHCECYE"/>
<keyword evidence="18" id="KW-1185">Reference proteome</keyword>
<comment type="subcellular location">
    <subcellularLocation>
        <location evidence="2 14">Golgi apparatus membrane</location>
        <topology evidence="2 14">Single-pass type II membrane protein</topology>
    </subcellularLocation>
</comment>
<dbReference type="GO" id="GO:0000139">
    <property type="term" value="C:Golgi membrane"/>
    <property type="evidence" value="ECO:0007669"/>
    <property type="project" value="UniProtKB-SubCell"/>
</dbReference>
<dbReference type="UniPathway" id="UPA00378"/>
<dbReference type="Gene3D" id="2.80.10.50">
    <property type="match status" value="1"/>
</dbReference>
<dbReference type="eggNOG" id="KOG3736">
    <property type="taxonomic scope" value="Eukaryota"/>
</dbReference>
<dbReference type="EC" id="2.4.1.-" evidence="14"/>
<keyword evidence="6" id="KW-0812">Transmembrane</keyword>
<evidence type="ECO:0000256" key="15">
    <source>
        <dbReference type="SAM" id="MobiDB-lite"/>
    </source>
</evidence>
<keyword evidence="14" id="KW-0328">Glycosyltransferase</keyword>
<keyword evidence="13 14" id="KW-0464">Manganese</keyword>
<dbReference type="InterPro" id="IPR000772">
    <property type="entry name" value="Ricin_B_lectin"/>
</dbReference>
<evidence type="ECO:0000256" key="3">
    <source>
        <dbReference type="ARBA" id="ARBA00004922"/>
    </source>
</evidence>
<comment type="similarity">
    <text evidence="4 14">Belongs to the glycosyltransferase 2 family. GalNAc-T subfamily.</text>
</comment>
<dbReference type="InterPro" id="IPR035992">
    <property type="entry name" value="Ricin_B-like_lectins"/>
</dbReference>
<evidence type="ECO:0000256" key="2">
    <source>
        <dbReference type="ARBA" id="ARBA00004323"/>
    </source>
</evidence>
<dbReference type="SUPFAM" id="SSF53448">
    <property type="entry name" value="Nucleotide-diphospho-sugar transferases"/>
    <property type="match status" value="1"/>
</dbReference>
<protein>
    <recommendedName>
        <fullName evidence="5 14">Polypeptide N-acetylgalactosaminyltransferase</fullName>
        <ecNumber evidence="14">2.4.1.-</ecNumber>
    </recommendedName>
    <alternativeName>
        <fullName evidence="14">Protein-UDP acetylgalactosaminyltransferase</fullName>
    </alternativeName>
</protein>
<reference evidence="17" key="3">
    <citation type="submission" date="2025-09" db="UniProtKB">
        <authorList>
            <consortium name="Ensembl"/>
        </authorList>
    </citation>
    <scope>IDENTIFICATION</scope>
</reference>
<comment type="cofactor">
    <cofactor evidence="1 14">
        <name>Mn(2+)</name>
        <dbReference type="ChEBI" id="CHEBI:29035"/>
    </cofactor>
</comment>
<comment type="pathway">
    <text evidence="3 14">Protein modification; protein glycosylation.</text>
</comment>
<dbReference type="InterPro" id="IPR029044">
    <property type="entry name" value="Nucleotide-diphossugar_trans"/>
</dbReference>
<feature type="region of interest" description="Disordered" evidence="15">
    <location>
        <begin position="1"/>
        <end position="25"/>
    </location>
</feature>
<dbReference type="PANTHER" id="PTHR11675:SF138">
    <property type="entry name" value="GLYCOSYLTRANSFERASE 2-LIKE DOMAIN-CONTAINING PROTEIN"/>
    <property type="match status" value="1"/>
</dbReference>
<dbReference type="GO" id="GO:0004653">
    <property type="term" value="F:polypeptide N-acetylgalactosaminyltransferase activity"/>
    <property type="evidence" value="ECO:0007669"/>
    <property type="project" value="TreeGrafter"/>
</dbReference>
<dbReference type="FunFam" id="3.90.550.10:FF:000218">
    <property type="entry name" value="Polypeptide N-acetylgalactosaminyltransferase"/>
    <property type="match status" value="1"/>
</dbReference>
<feature type="domain" description="Ricin B lectin" evidence="16">
    <location>
        <begin position="392"/>
        <end position="521"/>
    </location>
</feature>
<dbReference type="InParanoid" id="H2ZQ02"/>
<dbReference type="SMART" id="SM00458">
    <property type="entry name" value="RICIN"/>
    <property type="match status" value="1"/>
</dbReference>
<dbReference type="SUPFAM" id="SSF50370">
    <property type="entry name" value="Ricin B-like lectins"/>
    <property type="match status" value="1"/>
</dbReference>
<dbReference type="GeneTree" id="ENSGT00940000167356"/>
<evidence type="ECO:0000256" key="10">
    <source>
        <dbReference type="ARBA" id="ARBA00023034"/>
    </source>
</evidence>
<sequence>FYSKEDLLPPLKKPPSDRDSPGEFGHPFLIPQRMGASVQQQIDDGYRRHAFNVLVSDVISVHRNLGDKREEECKIKEFRKPLPSMSVIICYKNEAMSTLLRTLYSVMESVPEIFLKEVILIDDNSHLDFTQAVKEEISDIQFVKIERNEKHLGIIGSRIKGANMATGDVIAFLDSHCECYEGWAEPLLERISQDRTVVALPVMEIINPDNFKFSVTSMQRVQRGGFDWTLTYRWIPPDRERFLNPLMDMTQPVTSPTMSGGVFAIDRKYFYELGNYDDGMQIWGGENLEMSFRVWMCGGRIEILPCSHVGHVFKSRSPHSVPSDVVMRNKRRVADVWLDDYRSLFFKRTPGALKADSGNITSRVQLRDRLECKPFSWLIEKVYPELYVPELNPRLSGAVTHLDVCLDTHSDDVIPGRSLVVDRYRARQRTQYFEYTKQNELRHISVRDVCAGVTSLHKLEIQRCKFPMDNHKTAPPSQQWDVMENGQIVNKETKLCLTGSTAKVWLQDCDVTSVRQKWKWK</sequence>
<keyword evidence="7 14" id="KW-0430">Lectin</keyword>
<reference evidence="18" key="1">
    <citation type="submission" date="2003-08" db="EMBL/GenBank/DDBJ databases">
        <authorList>
            <person name="Birren B."/>
            <person name="Nusbaum C."/>
            <person name="Abebe A."/>
            <person name="Abouelleil A."/>
            <person name="Adekoya E."/>
            <person name="Ait-zahra M."/>
            <person name="Allen N."/>
            <person name="Allen T."/>
            <person name="An P."/>
            <person name="Anderson M."/>
            <person name="Anderson S."/>
            <person name="Arachchi H."/>
            <person name="Armbruster J."/>
            <person name="Bachantsang P."/>
            <person name="Baldwin J."/>
            <person name="Barry A."/>
            <person name="Bayul T."/>
            <person name="Blitshsteyn B."/>
            <person name="Bloom T."/>
            <person name="Blye J."/>
            <person name="Boguslavskiy L."/>
            <person name="Borowsky M."/>
            <person name="Boukhgalter B."/>
            <person name="Brunache A."/>
            <person name="Butler J."/>
            <person name="Calixte N."/>
            <person name="Calvo S."/>
            <person name="Camarata J."/>
            <person name="Campo K."/>
            <person name="Chang J."/>
            <person name="Cheshatsang Y."/>
            <person name="Citroen M."/>
            <person name="Collymore A."/>
            <person name="Considine T."/>
            <person name="Cook A."/>
            <person name="Cooke P."/>
            <person name="Corum B."/>
            <person name="Cuomo C."/>
            <person name="David R."/>
            <person name="Dawoe T."/>
            <person name="Degray S."/>
            <person name="Dodge S."/>
            <person name="Dooley K."/>
            <person name="Dorje P."/>
            <person name="Dorjee K."/>
            <person name="Dorris L."/>
            <person name="Duffey N."/>
            <person name="Dupes A."/>
            <person name="Elkins T."/>
            <person name="Engels R."/>
            <person name="Erickson J."/>
            <person name="Farina A."/>
            <person name="Faro S."/>
            <person name="Ferreira P."/>
            <person name="Fischer H."/>
            <person name="Fitzgerald M."/>
            <person name="Foley K."/>
            <person name="Gage D."/>
            <person name="Galagan J."/>
            <person name="Gearin G."/>
            <person name="Gnerre S."/>
            <person name="Gnirke A."/>
            <person name="Goyette A."/>
            <person name="Graham J."/>
            <person name="Grandbois E."/>
            <person name="Gyaltsen K."/>
            <person name="Hafez N."/>
            <person name="Hagopian D."/>
            <person name="Hagos B."/>
            <person name="Hall J."/>
            <person name="Hatcher B."/>
            <person name="Heller A."/>
            <person name="Higgins H."/>
            <person name="Honan T."/>
            <person name="Horn A."/>
            <person name="Houde N."/>
            <person name="Hughes L."/>
            <person name="Hulme W."/>
            <person name="Husby E."/>
            <person name="Iliev I."/>
            <person name="Jaffe D."/>
            <person name="Jones C."/>
            <person name="Kamal M."/>
            <person name="Kamat A."/>
            <person name="Kamvysselis M."/>
            <person name="Karlsson E."/>
            <person name="Kells C."/>
            <person name="Kieu A."/>
            <person name="Kisner P."/>
            <person name="Kodira C."/>
            <person name="Kulbokas E."/>
            <person name="Labutti K."/>
            <person name="Lama D."/>
            <person name="Landers T."/>
            <person name="Leger J."/>
            <person name="Levine S."/>
            <person name="Lewis D."/>
            <person name="Lewis T."/>
            <person name="Lindblad-toh K."/>
            <person name="Liu X."/>
            <person name="Lokyitsang T."/>
            <person name="Lokyitsang Y."/>
            <person name="Lucien O."/>
            <person name="Lui A."/>
            <person name="Ma L.J."/>
            <person name="Mabbitt R."/>
            <person name="Macdonald J."/>
            <person name="Maclean C."/>
            <person name="Major J."/>
            <person name="Manning J."/>
            <person name="Marabella R."/>
            <person name="Maru K."/>
            <person name="Matthews C."/>
            <person name="Mauceli E."/>
            <person name="Mccarthy M."/>
            <person name="Mcdonough S."/>
            <person name="Mcghee T."/>
            <person name="Meldrim J."/>
            <person name="Meneus L."/>
            <person name="Mesirov J."/>
            <person name="Mihalev A."/>
            <person name="Mihova T."/>
            <person name="Mikkelsen T."/>
            <person name="Mlenga V."/>
            <person name="Moru K."/>
            <person name="Mozes J."/>
            <person name="Mulrain L."/>
            <person name="Munson G."/>
            <person name="Naylor J."/>
            <person name="Newes C."/>
            <person name="Nguyen C."/>
            <person name="Nguyen N."/>
            <person name="Nguyen T."/>
            <person name="Nicol R."/>
            <person name="Nielsen C."/>
            <person name="Nizzari M."/>
            <person name="Norbu C."/>
            <person name="Norbu N."/>
            <person name="O'donnell P."/>
            <person name="Okoawo O."/>
            <person name="O'leary S."/>
            <person name="Omotosho B."/>
            <person name="O'neill K."/>
            <person name="Osman S."/>
            <person name="Parker S."/>
            <person name="Perrin D."/>
            <person name="Phunkhang P."/>
            <person name="Piqani B."/>
            <person name="Purcell S."/>
            <person name="Rachupka T."/>
            <person name="Ramasamy U."/>
            <person name="Rameau R."/>
            <person name="Ray V."/>
            <person name="Raymond C."/>
            <person name="Retta R."/>
            <person name="Richardson S."/>
            <person name="Rise C."/>
            <person name="Rodriguez J."/>
            <person name="Rogers J."/>
            <person name="Rogov P."/>
            <person name="Rutman M."/>
            <person name="Schupbach R."/>
            <person name="Seaman C."/>
            <person name="Settipalli S."/>
            <person name="Sharpe T."/>
            <person name="Sheridan J."/>
            <person name="Sherpa N."/>
            <person name="Shi J."/>
            <person name="Smirnov S."/>
            <person name="Smith C."/>
            <person name="Sougnez C."/>
            <person name="Spencer B."/>
            <person name="Stalker J."/>
            <person name="Stange-thomann N."/>
            <person name="Stavropoulos S."/>
            <person name="Stetson K."/>
            <person name="Stone C."/>
            <person name="Stone S."/>
            <person name="Stubbs M."/>
            <person name="Talamas J."/>
            <person name="Tchuinga P."/>
            <person name="Tenzing P."/>
            <person name="Tesfaye S."/>
            <person name="Theodore J."/>
            <person name="Thoulutsang Y."/>
            <person name="Topham K."/>
            <person name="Towey S."/>
            <person name="Tsamla T."/>
            <person name="Tsomo N."/>
            <person name="Vallee D."/>
            <person name="Vassiliev H."/>
            <person name="Venkataraman V."/>
            <person name="Vinson J."/>
            <person name="Vo A."/>
            <person name="Wade C."/>
            <person name="Wang S."/>
            <person name="Wangchuk T."/>
            <person name="Wangdi T."/>
            <person name="Whittaker C."/>
            <person name="Wilkinson J."/>
            <person name="Wu Y."/>
            <person name="Wyman D."/>
            <person name="Yadav S."/>
            <person name="Yang S."/>
            <person name="Yang X."/>
            <person name="Yeager S."/>
            <person name="Yee E."/>
            <person name="Young G."/>
            <person name="Zainoun J."/>
            <person name="Zembeck L."/>
            <person name="Zimmer A."/>
            <person name="Zody M."/>
            <person name="Lander E."/>
        </authorList>
    </citation>
    <scope>NUCLEOTIDE SEQUENCE [LARGE SCALE GENOMIC DNA]</scope>
</reference>
<dbReference type="Pfam" id="PF00652">
    <property type="entry name" value="Ricin_B_lectin"/>
    <property type="match status" value="1"/>
</dbReference>
<name>H2ZQ02_CIOSA</name>
<proteinExistence type="inferred from homology"/>
<dbReference type="GO" id="GO:0030246">
    <property type="term" value="F:carbohydrate binding"/>
    <property type="evidence" value="ECO:0007669"/>
    <property type="project" value="UniProtKB-KW"/>
</dbReference>
<evidence type="ECO:0000256" key="4">
    <source>
        <dbReference type="ARBA" id="ARBA00005680"/>
    </source>
</evidence>
<dbReference type="Proteomes" id="UP000007875">
    <property type="component" value="Unassembled WGS sequence"/>
</dbReference>